<evidence type="ECO:0000256" key="17">
    <source>
        <dbReference type="PIRSR" id="PIRSR600829-3"/>
    </source>
</evidence>
<dbReference type="GO" id="GO:0016301">
    <property type="term" value="F:kinase activity"/>
    <property type="evidence" value="ECO:0007669"/>
    <property type="project" value="UniProtKB-KW"/>
</dbReference>
<reference evidence="20 21" key="1">
    <citation type="submission" date="2016-09" db="EMBL/GenBank/DDBJ databases">
        <title>Complete genome sequence of the Lysinibacillus sphaericus LMG 22257, a specie of Bacillus with ureolytic activity that can effectively biodeposit calcium carbonate.</title>
        <authorList>
            <person name="Yan W."/>
        </authorList>
    </citation>
    <scope>NUCLEOTIDE SEQUENCE [LARGE SCALE GENOMIC DNA]</scope>
    <source>
        <strain evidence="20 21">LMG 22257</strain>
    </source>
</reference>
<keyword evidence="21" id="KW-1185">Reference proteome</keyword>
<dbReference type="EMBL" id="CP017560">
    <property type="protein sequence ID" value="AOV07885.1"/>
    <property type="molecule type" value="Genomic_DNA"/>
</dbReference>
<evidence type="ECO:0000256" key="16">
    <source>
        <dbReference type="PIRSR" id="PIRSR600829-2"/>
    </source>
</evidence>
<name>A0A1D8JGP2_9BACL</name>
<evidence type="ECO:0000313" key="21">
    <source>
        <dbReference type="Proteomes" id="UP000185746"/>
    </source>
</evidence>
<dbReference type="CDD" id="cd14265">
    <property type="entry name" value="UDPK_IM_like"/>
    <property type="match status" value="1"/>
</dbReference>
<evidence type="ECO:0000256" key="4">
    <source>
        <dbReference type="ARBA" id="ARBA00022516"/>
    </source>
</evidence>
<evidence type="ECO:0000256" key="3">
    <source>
        <dbReference type="ARBA" id="ARBA00022475"/>
    </source>
</evidence>
<evidence type="ECO:0000256" key="10">
    <source>
        <dbReference type="ARBA" id="ARBA00022989"/>
    </source>
</evidence>
<dbReference type="RefSeq" id="WP_075528031.1">
    <property type="nucleotide sequence ID" value="NZ_CP017560.1"/>
</dbReference>
<keyword evidence="18" id="KW-0479">Metal-binding</keyword>
<sequence length="119" mass="13248">MRKFFKSFTFAMAGIMHCFKTERNFKIHVWTALVVVSAGLLTGLSLLEWFTICIFIGGVLALELINSAVERIVDLVTNERHPLAKQAKDLAAGAVLVFAFTSAIVGLLIFIPKWFSLMN</sequence>
<dbReference type="PROSITE" id="PS01069">
    <property type="entry name" value="DAGK_PROKAR"/>
    <property type="match status" value="1"/>
</dbReference>
<feature type="active site" description="Proton acceptor" evidence="15">
    <location>
        <position position="63"/>
    </location>
</feature>
<keyword evidence="3" id="KW-1003">Cell membrane</keyword>
<feature type="binding site" evidence="17">
    <location>
        <position position="22"/>
    </location>
    <ligand>
        <name>ATP</name>
        <dbReference type="ChEBI" id="CHEBI:30616"/>
    </ligand>
</feature>
<organism evidence="20 21">
    <name type="scientific">Sporosarcina ureilytica</name>
    <dbReference type="NCBI Taxonomy" id="298596"/>
    <lineage>
        <taxon>Bacteria</taxon>
        <taxon>Bacillati</taxon>
        <taxon>Bacillota</taxon>
        <taxon>Bacilli</taxon>
        <taxon>Bacillales</taxon>
        <taxon>Caryophanaceae</taxon>
        <taxon>Sporosarcina</taxon>
    </lineage>
</organism>
<dbReference type="Proteomes" id="UP000185746">
    <property type="component" value="Chromosome"/>
</dbReference>
<dbReference type="KEGG" id="surl:BI350_10290"/>
<feature type="binding site" evidence="18">
    <location>
        <position position="22"/>
    </location>
    <ligand>
        <name>a divalent metal cation</name>
        <dbReference type="ChEBI" id="CHEBI:60240"/>
    </ligand>
</feature>
<keyword evidence="6 19" id="KW-0812">Transmembrane</keyword>
<feature type="binding site" evidence="17">
    <location>
        <position position="70"/>
    </location>
    <ligand>
        <name>ATP</name>
        <dbReference type="ChEBI" id="CHEBI:30616"/>
    </ligand>
</feature>
<proteinExistence type="inferred from homology"/>
<evidence type="ECO:0000256" key="14">
    <source>
        <dbReference type="ARBA" id="ARBA00023264"/>
    </source>
</evidence>
<keyword evidence="18" id="KW-0460">Magnesium</keyword>
<dbReference type="InterPro" id="IPR036945">
    <property type="entry name" value="DAGK_sf"/>
</dbReference>
<feature type="transmembrane region" description="Helical" evidence="19">
    <location>
        <begin position="90"/>
        <end position="111"/>
    </location>
</feature>
<keyword evidence="14" id="KW-1208">Phospholipid metabolism</keyword>
<evidence type="ECO:0000256" key="13">
    <source>
        <dbReference type="ARBA" id="ARBA00023209"/>
    </source>
</evidence>
<keyword evidence="8 20" id="KW-0418">Kinase</keyword>
<dbReference type="GO" id="GO:0005886">
    <property type="term" value="C:plasma membrane"/>
    <property type="evidence" value="ECO:0007669"/>
    <property type="project" value="UniProtKB-SubCell"/>
</dbReference>
<evidence type="ECO:0000256" key="2">
    <source>
        <dbReference type="ARBA" id="ARBA00005967"/>
    </source>
</evidence>
<comment type="similarity">
    <text evidence="2">Belongs to the bacterial diacylglycerol kinase family.</text>
</comment>
<feature type="binding site" evidence="17">
    <location>
        <begin position="88"/>
        <end position="89"/>
    </location>
    <ligand>
        <name>ATP</name>
        <dbReference type="ChEBI" id="CHEBI:30616"/>
    </ligand>
</feature>
<keyword evidence="13" id="KW-0594">Phospholipid biosynthesis</keyword>
<evidence type="ECO:0000256" key="19">
    <source>
        <dbReference type="SAM" id="Phobius"/>
    </source>
</evidence>
<keyword evidence="10 19" id="KW-1133">Transmembrane helix</keyword>
<dbReference type="GO" id="GO:0005524">
    <property type="term" value="F:ATP binding"/>
    <property type="evidence" value="ECO:0007669"/>
    <property type="project" value="UniProtKB-KW"/>
</dbReference>
<accession>A0A1D8JGP2</accession>
<evidence type="ECO:0000256" key="6">
    <source>
        <dbReference type="ARBA" id="ARBA00022692"/>
    </source>
</evidence>
<dbReference type="GO" id="GO:0046872">
    <property type="term" value="F:metal ion binding"/>
    <property type="evidence" value="ECO:0007669"/>
    <property type="project" value="UniProtKB-KW"/>
</dbReference>
<dbReference type="PANTHER" id="PTHR34299:SF1">
    <property type="entry name" value="DIACYLGLYCEROL KINASE"/>
    <property type="match status" value="1"/>
</dbReference>
<dbReference type="InterPro" id="IPR033717">
    <property type="entry name" value="UDPK"/>
</dbReference>
<feature type="transmembrane region" description="Helical" evidence="19">
    <location>
        <begin position="25"/>
        <end position="43"/>
    </location>
</feature>
<dbReference type="PANTHER" id="PTHR34299">
    <property type="entry name" value="DIACYLGLYCEROL KINASE"/>
    <property type="match status" value="1"/>
</dbReference>
<feature type="binding site" evidence="17">
    <location>
        <begin position="79"/>
        <end position="81"/>
    </location>
    <ligand>
        <name>ATP</name>
        <dbReference type="ChEBI" id="CHEBI:30616"/>
    </ligand>
</feature>
<dbReference type="Pfam" id="PF01219">
    <property type="entry name" value="DAGK_prokar"/>
    <property type="match status" value="1"/>
</dbReference>
<keyword evidence="7 17" id="KW-0547">Nucleotide-binding</keyword>
<comment type="cofactor">
    <cofactor evidence="18">
        <name>Mg(2+)</name>
        <dbReference type="ChEBI" id="CHEBI:18420"/>
    </cofactor>
    <text evidence="18">Mn(2+), Zn(2+), Cd(2+) and Co(2+) support activity to lesser extents.</text>
</comment>
<keyword evidence="4" id="KW-0444">Lipid biosynthesis</keyword>
<dbReference type="AlphaFoldDB" id="A0A1D8JGP2"/>
<keyword evidence="9 17" id="KW-0067">ATP-binding</keyword>
<dbReference type="GO" id="GO:0008654">
    <property type="term" value="P:phospholipid biosynthetic process"/>
    <property type="evidence" value="ECO:0007669"/>
    <property type="project" value="UniProtKB-KW"/>
</dbReference>
<gene>
    <name evidence="20" type="ORF">BI350_10290</name>
</gene>
<feature type="binding site" evidence="16">
    <location>
        <position position="63"/>
    </location>
    <ligand>
        <name>substrate</name>
    </ligand>
</feature>
<keyword evidence="5" id="KW-0808">Transferase</keyword>
<evidence type="ECO:0000256" key="8">
    <source>
        <dbReference type="ARBA" id="ARBA00022777"/>
    </source>
</evidence>
<dbReference type="InterPro" id="IPR000829">
    <property type="entry name" value="DAGK"/>
</dbReference>
<evidence type="ECO:0000256" key="5">
    <source>
        <dbReference type="ARBA" id="ARBA00022679"/>
    </source>
</evidence>
<feature type="transmembrane region" description="Helical" evidence="19">
    <location>
        <begin position="49"/>
        <end position="69"/>
    </location>
</feature>
<evidence type="ECO:0000256" key="18">
    <source>
        <dbReference type="PIRSR" id="PIRSR600829-4"/>
    </source>
</evidence>
<evidence type="ECO:0000256" key="15">
    <source>
        <dbReference type="PIRSR" id="PIRSR600829-1"/>
    </source>
</evidence>
<keyword evidence="11" id="KW-0443">Lipid metabolism</keyword>
<keyword evidence="12 19" id="KW-0472">Membrane</keyword>
<feature type="binding site" evidence="18">
    <location>
        <position position="70"/>
    </location>
    <ligand>
        <name>a divalent metal cation</name>
        <dbReference type="ChEBI" id="CHEBI:60240"/>
    </ligand>
</feature>
<evidence type="ECO:0000256" key="1">
    <source>
        <dbReference type="ARBA" id="ARBA00004651"/>
    </source>
</evidence>
<evidence type="ECO:0000313" key="20">
    <source>
        <dbReference type="EMBL" id="AOV07885.1"/>
    </source>
</evidence>
<evidence type="ECO:0000256" key="11">
    <source>
        <dbReference type="ARBA" id="ARBA00023098"/>
    </source>
</evidence>
<evidence type="ECO:0000256" key="7">
    <source>
        <dbReference type="ARBA" id="ARBA00022741"/>
    </source>
</evidence>
<evidence type="ECO:0000256" key="12">
    <source>
        <dbReference type="ARBA" id="ARBA00023136"/>
    </source>
</evidence>
<comment type="subcellular location">
    <subcellularLocation>
        <location evidence="1">Cell membrane</location>
        <topology evidence="1">Multi-pass membrane protein</topology>
    </subcellularLocation>
</comment>
<protein>
    <submittedName>
        <fullName evidence="20">UDP kinase</fullName>
    </submittedName>
</protein>
<dbReference type="Gene3D" id="1.10.287.3610">
    <property type="match status" value="1"/>
</dbReference>
<evidence type="ECO:0000256" key="9">
    <source>
        <dbReference type="ARBA" id="ARBA00022840"/>
    </source>
</evidence>